<accession>A0ABV2BPM4</accession>
<organism evidence="1 2">
    <name type="scientific">Aliikangiella maris</name>
    <dbReference type="NCBI Taxonomy" id="3162458"/>
    <lineage>
        <taxon>Bacteria</taxon>
        <taxon>Pseudomonadati</taxon>
        <taxon>Pseudomonadota</taxon>
        <taxon>Gammaproteobacteria</taxon>
        <taxon>Oceanospirillales</taxon>
        <taxon>Pleioneaceae</taxon>
        <taxon>Aliikangiella</taxon>
    </lineage>
</organism>
<comment type="caution">
    <text evidence="1">The sequence shown here is derived from an EMBL/GenBank/DDBJ whole genome shotgun (WGS) entry which is preliminary data.</text>
</comment>
<dbReference type="Proteomes" id="UP001548189">
    <property type="component" value="Unassembled WGS sequence"/>
</dbReference>
<protein>
    <submittedName>
        <fullName evidence="1">Glucosaminidase domain-containing protein</fullName>
    </submittedName>
</protein>
<dbReference type="EMBL" id="JBEVCJ010000001">
    <property type="protein sequence ID" value="MET1253876.1"/>
    <property type="molecule type" value="Genomic_DNA"/>
</dbReference>
<dbReference type="PANTHER" id="PTHR40572:SF1">
    <property type="entry name" value="PROTEIN BAX"/>
    <property type="match status" value="1"/>
</dbReference>
<keyword evidence="2" id="KW-1185">Reference proteome</keyword>
<reference evidence="1 2" key="1">
    <citation type="submission" date="2024-06" db="EMBL/GenBank/DDBJ databases">
        <authorList>
            <person name="Li F."/>
        </authorList>
    </citation>
    <scope>NUCLEOTIDE SEQUENCE [LARGE SCALE GENOMIC DNA]</scope>
    <source>
        <strain evidence="1 2">GXAS 311</strain>
    </source>
</reference>
<dbReference type="InterPro" id="IPR053195">
    <property type="entry name" value="Bax-like"/>
</dbReference>
<dbReference type="InterPro" id="IPR002901">
    <property type="entry name" value="MGlyc_endo_b_GlcNAc-like_dom"/>
</dbReference>
<sequence length="257" mass="30037">MIPLEIKDKTLIIGLIMTFCLVAILVHHHRQQPTVEPDKTVELLPDFSKIQPIAERKKAFFNFLRPFIKQENMQIRYDRALLDKLKSDLHTAKHHQSTTIKKIERLAKSYHLELEMPVQTTIDELEKRIDIIPEALVLVQAANESAWGRSRFAKQAYNLFGQWCYTQGCGIIPNSRHEAAKHEVRKFESPQASVKSYMKNLNTHHAYTELRELRLALREQDRNITAKVLAPTLINYSQRREAYVNELIQMIEQNNLE</sequence>
<evidence type="ECO:0000313" key="2">
    <source>
        <dbReference type="Proteomes" id="UP001548189"/>
    </source>
</evidence>
<proteinExistence type="predicted"/>
<evidence type="ECO:0000313" key="1">
    <source>
        <dbReference type="EMBL" id="MET1253876.1"/>
    </source>
</evidence>
<gene>
    <name evidence="1" type="ORF">ABVT43_01940</name>
</gene>
<dbReference type="Gene3D" id="1.10.530.10">
    <property type="match status" value="1"/>
</dbReference>
<name>A0ABV2BPM4_9GAMM</name>
<dbReference type="Pfam" id="PF01832">
    <property type="entry name" value="Glucosaminidase"/>
    <property type="match status" value="1"/>
</dbReference>
<dbReference type="PANTHER" id="PTHR40572">
    <property type="entry name" value="PROTEIN BAX"/>
    <property type="match status" value="1"/>
</dbReference>